<proteinExistence type="predicted"/>
<feature type="signal peptide" evidence="1">
    <location>
        <begin position="1"/>
        <end position="21"/>
    </location>
</feature>
<organism evidence="2 3">
    <name type="scientific">Moritella yayanosii</name>
    <dbReference type="NCBI Taxonomy" id="69539"/>
    <lineage>
        <taxon>Bacteria</taxon>
        <taxon>Pseudomonadati</taxon>
        <taxon>Pseudomonadota</taxon>
        <taxon>Gammaproteobacteria</taxon>
        <taxon>Alteromonadales</taxon>
        <taxon>Moritellaceae</taxon>
        <taxon>Moritella</taxon>
    </lineage>
</organism>
<evidence type="ECO:0000256" key="1">
    <source>
        <dbReference type="SAM" id="SignalP"/>
    </source>
</evidence>
<feature type="chain" id="PRO_5016302525" description="Outer membrane protein beta-barrel domain-containing protein" evidence="1">
    <location>
        <begin position="22"/>
        <end position="200"/>
    </location>
</feature>
<dbReference type="RefSeq" id="WP_112714578.1">
    <property type="nucleotide sequence ID" value="NZ_LS483250.1"/>
</dbReference>
<evidence type="ECO:0000313" key="3">
    <source>
        <dbReference type="Proteomes" id="UP000250163"/>
    </source>
</evidence>
<evidence type="ECO:0008006" key="4">
    <source>
        <dbReference type="Google" id="ProtNLM"/>
    </source>
</evidence>
<sequence>MFKVSTLASIPLLIVAPTLMAEPFSHNNAQISYRAEHWALNVERAVTEDFYITGFYHQTGDIAQSSNVKAKAKILGAGLMTSTNIGHMTEFYAGANLTQNTVKSWENGISRPEESDFYPSVIAGVKISSSPEFEADFNVNHGFSNSKYTYGYLDSTSFTVGGKYFIDQAMALGLSYVWIKDQDKAMSRDNISLSFSLYFE</sequence>
<protein>
    <recommendedName>
        <fullName evidence="4">Outer membrane protein beta-barrel domain-containing protein</fullName>
    </recommendedName>
</protein>
<evidence type="ECO:0000313" key="2">
    <source>
        <dbReference type="EMBL" id="SQD78455.1"/>
    </source>
</evidence>
<dbReference type="AlphaFoldDB" id="A0A330LWH7"/>
<dbReference type="KEGG" id="mya:MORIYA_1977"/>
<name>A0A330LWH7_9GAMM</name>
<keyword evidence="3" id="KW-1185">Reference proteome</keyword>
<gene>
    <name evidence="2" type="ORF">MORIYA_1977</name>
</gene>
<dbReference type="OrthoDB" id="6397994at2"/>
<accession>A0A330LWH7</accession>
<dbReference type="EMBL" id="LS483250">
    <property type="protein sequence ID" value="SQD78455.1"/>
    <property type="molecule type" value="Genomic_DNA"/>
</dbReference>
<reference evidence="3" key="1">
    <citation type="submission" date="2018-05" db="EMBL/GenBank/DDBJ databases">
        <authorList>
            <person name="Cea G.-C."/>
            <person name="William W."/>
        </authorList>
    </citation>
    <scope>NUCLEOTIDE SEQUENCE [LARGE SCALE GENOMIC DNA]</scope>
    <source>
        <strain evidence="3">DB21MT 5</strain>
    </source>
</reference>
<keyword evidence="1" id="KW-0732">Signal</keyword>
<dbReference type="Proteomes" id="UP000250163">
    <property type="component" value="Chromosome MORIYA"/>
</dbReference>